<sequence>MTVSSGAAEMTPAEHPRKLNVGCGHLIREDWVNLDLAPLPGVDVVHDLDSGPLPFEDGAFDYIECLDVLEHVRDMPAVMRELHRVLAPGGVLHIEGPHFTSYTWPTDPTHQRAFAINTFEFFVEGGLHDRGYYFDFAFSGTRLRHIAFQQVFFLPWNRVVEWVVNRNRKLQGFYEASFMARLFPGHKVVYELVR</sequence>
<evidence type="ECO:0000313" key="2">
    <source>
        <dbReference type="EMBL" id="GGO93606.1"/>
    </source>
</evidence>
<dbReference type="RefSeq" id="WP_188785105.1">
    <property type="nucleotide sequence ID" value="NZ_BMNI01000013.1"/>
</dbReference>
<gene>
    <name evidence="2" type="ORF">GCM10011584_32700</name>
</gene>
<dbReference type="InterPro" id="IPR029063">
    <property type="entry name" value="SAM-dependent_MTases_sf"/>
</dbReference>
<dbReference type="InterPro" id="IPR013216">
    <property type="entry name" value="Methyltransf_11"/>
</dbReference>
<dbReference type="EMBL" id="BMNI01000013">
    <property type="protein sequence ID" value="GGO93606.1"/>
    <property type="molecule type" value="Genomic_DNA"/>
</dbReference>
<dbReference type="Gene3D" id="3.40.50.150">
    <property type="entry name" value="Vaccinia Virus protein VP39"/>
    <property type="match status" value="1"/>
</dbReference>
<protein>
    <recommendedName>
        <fullName evidence="1">Methyltransferase type 11 domain-containing protein</fullName>
    </recommendedName>
</protein>
<dbReference type="SUPFAM" id="SSF53335">
    <property type="entry name" value="S-adenosyl-L-methionine-dependent methyltransferases"/>
    <property type="match status" value="1"/>
</dbReference>
<feature type="domain" description="Methyltransferase type 11" evidence="1">
    <location>
        <begin position="49"/>
        <end position="93"/>
    </location>
</feature>
<evidence type="ECO:0000259" key="1">
    <source>
        <dbReference type="Pfam" id="PF08241"/>
    </source>
</evidence>
<dbReference type="Pfam" id="PF08241">
    <property type="entry name" value="Methyltransf_11"/>
    <property type="match status" value="1"/>
</dbReference>
<organism evidence="2 3">
    <name type="scientific">Nocardioides phosphati</name>
    <dbReference type="NCBI Taxonomy" id="1867775"/>
    <lineage>
        <taxon>Bacteria</taxon>
        <taxon>Bacillati</taxon>
        <taxon>Actinomycetota</taxon>
        <taxon>Actinomycetes</taxon>
        <taxon>Propionibacteriales</taxon>
        <taxon>Nocardioidaceae</taxon>
        <taxon>Nocardioides</taxon>
    </lineage>
</organism>
<evidence type="ECO:0000313" key="3">
    <source>
        <dbReference type="Proteomes" id="UP000655410"/>
    </source>
</evidence>
<accession>A0ABQ2NF15</accession>
<reference evidence="3" key="1">
    <citation type="journal article" date="2019" name="Int. J. Syst. Evol. Microbiol.">
        <title>The Global Catalogue of Microorganisms (GCM) 10K type strain sequencing project: providing services to taxonomists for standard genome sequencing and annotation.</title>
        <authorList>
            <consortium name="The Broad Institute Genomics Platform"/>
            <consortium name="The Broad Institute Genome Sequencing Center for Infectious Disease"/>
            <person name="Wu L."/>
            <person name="Ma J."/>
        </authorList>
    </citation>
    <scope>NUCLEOTIDE SEQUENCE [LARGE SCALE GENOMIC DNA]</scope>
    <source>
        <strain evidence="3">CGMCC 4.7371</strain>
    </source>
</reference>
<dbReference type="CDD" id="cd02440">
    <property type="entry name" value="AdoMet_MTases"/>
    <property type="match status" value="1"/>
</dbReference>
<dbReference type="Proteomes" id="UP000655410">
    <property type="component" value="Unassembled WGS sequence"/>
</dbReference>
<keyword evidence="3" id="KW-1185">Reference proteome</keyword>
<comment type="caution">
    <text evidence="2">The sequence shown here is derived from an EMBL/GenBank/DDBJ whole genome shotgun (WGS) entry which is preliminary data.</text>
</comment>
<proteinExistence type="predicted"/>
<name>A0ABQ2NF15_9ACTN</name>